<name>A0A0F2T802_STRR3</name>
<dbReference type="InterPro" id="IPR029058">
    <property type="entry name" value="AB_hydrolase_fold"/>
</dbReference>
<evidence type="ECO:0000313" key="3">
    <source>
        <dbReference type="EMBL" id="KJS57867.1"/>
    </source>
</evidence>
<feature type="domain" description="Thioesterase" evidence="2">
    <location>
        <begin position="22"/>
        <end position="239"/>
    </location>
</feature>
<dbReference type="Pfam" id="PF00975">
    <property type="entry name" value="Thioesterase"/>
    <property type="match status" value="1"/>
</dbReference>
<dbReference type="EMBL" id="JZKH01000189">
    <property type="protein sequence ID" value="KJS57867.1"/>
    <property type="molecule type" value="Genomic_DNA"/>
</dbReference>
<dbReference type="InterPro" id="IPR012223">
    <property type="entry name" value="TEII"/>
</dbReference>
<comment type="caution">
    <text evidence="3">The sequence shown here is derived from an EMBL/GenBank/DDBJ whole genome shotgun (WGS) entry which is preliminary data.</text>
</comment>
<dbReference type="PATRIC" id="fig|359131.3.peg.2438"/>
<dbReference type="SUPFAM" id="SSF53474">
    <property type="entry name" value="alpha/beta-Hydrolases"/>
    <property type="match status" value="1"/>
</dbReference>
<evidence type="ECO:0000259" key="2">
    <source>
        <dbReference type="Pfam" id="PF00975"/>
    </source>
</evidence>
<dbReference type="GO" id="GO:0008610">
    <property type="term" value="P:lipid biosynthetic process"/>
    <property type="evidence" value="ECO:0007669"/>
    <property type="project" value="TreeGrafter"/>
</dbReference>
<dbReference type="Gene3D" id="3.40.50.1820">
    <property type="entry name" value="alpha/beta hydrolase"/>
    <property type="match status" value="1"/>
</dbReference>
<protein>
    <submittedName>
        <fullName evidence="3">Oleoyl-ACP hydrolase</fullName>
    </submittedName>
</protein>
<dbReference type="Proteomes" id="UP000033699">
    <property type="component" value="Unassembled WGS sequence"/>
</dbReference>
<keyword evidence="4" id="KW-1185">Reference proteome</keyword>
<reference evidence="3 4" key="1">
    <citation type="submission" date="2015-02" db="EMBL/GenBank/DDBJ databases">
        <authorList>
            <person name="Ju K.-S."/>
            <person name="Doroghazi J.R."/>
            <person name="Metcalf W."/>
        </authorList>
    </citation>
    <scope>NUCLEOTIDE SEQUENCE [LARGE SCALE GENOMIC DNA]</scope>
    <source>
        <strain evidence="3 4">ATCC 31215</strain>
    </source>
</reference>
<organism evidence="3 4">
    <name type="scientific">Streptomyces rubellomurinus (strain ATCC 31215)</name>
    <dbReference type="NCBI Taxonomy" id="359131"/>
    <lineage>
        <taxon>Bacteria</taxon>
        <taxon>Bacillati</taxon>
        <taxon>Actinomycetota</taxon>
        <taxon>Actinomycetes</taxon>
        <taxon>Kitasatosporales</taxon>
        <taxon>Streptomycetaceae</taxon>
        <taxon>Streptomyces</taxon>
    </lineage>
</organism>
<accession>A0A0F2T802</accession>
<dbReference type="PANTHER" id="PTHR11487">
    <property type="entry name" value="THIOESTERASE"/>
    <property type="match status" value="1"/>
</dbReference>
<gene>
    <name evidence="3" type="ORF">VM95_36975</name>
</gene>
<dbReference type="GO" id="GO:0016787">
    <property type="term" value="F:hydrolase activity"/>
    <property type="evidence" value="ECO:0007669"/>
    <property type="project" value="UniProtKB-KW"/>
</dbReference>
<dbReference type="InterPro" id="IPR001031">
    <property type="entry name" value="Thioesterase"/>
</dbReference>
<sequence>MTDDRDLWIRQFTPGRTSGPLLVCFPHAGGSATFFRPLALELASLEAVGVQYPGRQDRLSEPCLGDVASLADEVFAVLQSLTGRPLVFLGHSMGAVIAFEVARRFRQKQDGVPLALIASGRRAPSIHRDEEVHKRDDEGLIAEIRRLSGTANSLLDDDEIVRMILPATRADYRAIETYRYEPGPQLDCPVTVLTGDADPRVTVDETRAWADQTSGPFDLQVFPGGHFYLSDDWAATARAVAAVVATLPGGAAQPV</sequence>
<dbReference type="AlphaFoldDB" id="A0A0F2T802"/>
<evidence type="ECO:0000313" key="4">
    <source>
        <dbReference type="Proteomes" id="UP000033699"/>
    </source>
</evidence>
<proteinExistence type="inferred from homology"/>
<evidence type="ECO:0000256" key="1">
    <source>
        <dbReference type="ARBA" id="ARBA00007169"/>
    </source>
</evidence>
<comment type="similarity">
    <text evidence="1">Belongs to the thioesterase family.</text>
</comment>
<dbReference type="PANTHER" id="PTHR11487:SF0">
    <property type="entry name" value="S-ACYL FATTY ACID SYNTHASE THIOESTERASE, MEDIUM CHAIN"/>
    <property type="match status" value="1"/>
</dbReference>
<keyword evidence="3" id="KW-0378">Hydrolase</keyword>
<dbReference type="RefSeq" id="WP_045705604.1">
    <property type="nucleotide sequence ID" value="NZ_JZKH01000189.1"/>
</dbReference>